<feature type="signal peptide" evidence="2">
    <location>
        <begin position="1"/>
        <end position="25"/>
    </location>
</feature>
<reference evidence="3 4" key="1">
    <citation type="submission" date="2024-08" db="EMBL/GenBank/DDBJ databases">
        <authorList>
            <person name="Cucini C."/>
            <person name="Frati F."/>
        </authorList>
    </citation>
    <scope>NUCLEOTIDE SEQUENCE [LARGE SCALE GENOMIC DNA]</scope>
</reference>
<organism evidence="3 4">
    <name type="scientific">Orchesella dallaii</name>
    <dbReference type="NCBI Taxonomy" id="48710"/>
    <lineage>
        <taxon>Eukaryota</taxon>
        <taxon>Metazoa</taxon>
        <taxon>Ecdysozoa</taxon>
        <taxon>Arthropoda</taxon>
        <taxon>Hexapoda</taxon>
        <taxon>Collembola</taxon>
        <taxon>Entomobryomorpha</taxon>
        <taxon>Entomobryoidea</taxon>
        <taxon>Orchesellidae</taxon>
        <taxon>Orchesellinae</taxon>
        <taxon>Orchesella</taxon>
    </lineage>
</organism>
<evidence type="ECO:0000256" key="2">
    <source>
        <dbReference type="SAM" id="SignalP"/>
    </source>
</evidence>
<keyword evidence="2" id="KW-0732">Signal</keyword>
<evidence type="ECO:0000313" key="4">
    <source>
        <dbReference type="Proteomes" id="UP001642540"/>
    </source>
</evidence>
<feature type="compositionally biased region" description="Pro residues" evidence="1">
    <location>
        <begin position="62"/>
        <end position="75"/>
    </location>
</feature>
<proteinExistence type="predicted"/>
<feature type="chain" id="PRO_5045076786" evidence="2">
    <location>
        <begin position="26"/>
        <end position="84"/>
    </location>
</feature>
<keyword evidence="4" id="KW-1185">Reference proteome</keyword>
<protein>
    <submittedName>
        <fullName evidence="3">Uncharacterized protein</fullName>
    </submittedName>
</protein>
<evidence type="ECO:0000256" key="1">
    <source>
        <dbReference type="SAM" id="MobiDB-lite"/>
    </source>
</evidence>
<dbReference type="EMBL" id="CAXLJM020000065">
    <property type="protein sequence ID" value="CAL8121476.1"/>
    <property type="molecule type" value="Genomic_DNA"/>
</dbReference>
<comment type="caution">
    <text evidence="3">The sequence shown here is derived from an EMBL/GenBank/DDBJ whole genome shotgun (WGS) entry which is preliminary data.</text>
</comment>
<feature type="region of interest" description="Disordered" evidence="1">
    <location>
        <begin position="50"/>
        <end position="84"/>
    </location>
</feature>
<accession>A0ABP1R6S8</accession>
<gene>
    <name evidence="3" type="ORF">ODALV1_LOCUS19402</name>
</gene>
<name>A0ABP1R6S8_9HEXA</name>
<dbReference type="Proteomes" id="UP001642540">
    <property type="component" value="Unassembled WGS sequence"/>
</dbReference>
<sequence>MATNPSKYLLTIFALLILTVAIVDSNYIWACDILCGDYIGTMGRSSIPHRGDWNSGSNLGSRPPPPRPRPGYYPPRPHHGNFYK</sequence>
<evidence type="ECO:0000313" key="3">
    <source>
        <dbReference type="EMBL" id="CAL8121476.1"/>
    </source>
</evidence>